<organism evidence="1 2">
    <name type="scientific">Reyranella soli</name>
    <dbReference type="NCBI Taxonomy" id="1230389"/>
    <lineage>
        <taxon>Bacteria</taxon>
        <taxon>Pseudomonadati</taxon>
        <taxon>Pseudomonadota</taxon>
        <taxon>Alphaproteobacteria</taxon>
        <taxon>Hyphomicrobiales</taxon>
        <taxon>Reyranellaceae</taxon>
        <taxon>Reyranella</taxon>
    </lineage>
</organism>
<keyword evidence="2" id="KW-1185">Reference proteome</keyword>
<accession>A0A512NQY4</accession>
<evidence type="ECO:0000313" key="1">
    <source>
        <dbReference type="EMBL" id="GEP61347.1"/>
    </source>
</evidence>
<reference evidence="1 2" key="1">
    <citation type="submission" date="2019-07" db="EMBL/GenBank/DDBJ databases">
        <title>Whole genome shotgun sequence of Reyranella soli NBRC 108950.</title>
        <authorList>
            <person name="Hosoyama A."/>
            <person name="Uohara A."/>
            <person name="Ohji S."/>
            <person name="Ichikawa N."/>
        </authorList>
    </citation>
    <scope>NUCLEOTIDE SEQUENCE [LARGE SCALE GENOMIC DNA]</scope>
    <source>
        <strain evidence="1 2">NBRC 108950</strain>
    </source>
</reference>
<evidence type="ECO:0000313" key="2">
    <source>
        <dbReference type="Proteomes" id="UP000321058"/>
    </source>
</evidence>
<dbReference type="EMBL" id="BKAJ01000217">
    <property type="protein sequence ID" value="GEP61347.1"/>
    <property type="molecule type" value="Genomic_DNA"/>
</dbReference>
<sequence>MANPDVAPKKRLAITSEVNAAQGKVRLAFSQPCVWVDMSPFEARSLAQSLITKADALDAAKAGS</sequence>
<proteinExistence type="predicted"/>
<gene>
    <name evidence="1" type="ORF">RSO01_85130</name>
</gene>
<comment type="caution">
    <text evidence="1">The sequence shown here is derived from an EMBL/GenBank/DDBJ whole genome shotgun (WGS) entry which is preliminary data.</text>
</comment>
<dbReference type="AlphaFoldDB" id="A0A512NQY4"/>
<name>A0A512NQY4_9HYPH</name>
<protein>
    <submittedName>
        <fullName evidence="1">Uncharacterized protein</fullName>
    </submittedName>
</protein>
<dbReference type="Proteomes" id="UP000321058">
    <property type="component" value="Unassembled WGS sequence"/>
</dbReference>
<dbReference type="RefSeq" id="WP_147156655.1">
    <property type="nucleotide sequence ID" value="NZ_BKAJ01000217.1"/>
</dbReference>